<accession>A0A875RTX1</accession>
<dbReference type="Proteomes" id="UP000662931">
    <property type="component" value="Chromosome 1"/>
</dbReference>
<sequence>MSTLNSADFIINSTTKRVSLPPLISPKLPSVLLERFSIPQLKIGDICIEQSKSKPRERSGQRSGQRSRQRSPIKPDHPAVNDYVLIAKGLKHDGENKFNGKDYKHAILCFTESLLLFVIDFYLNEKKALQKRQESKHPLKLREKEWISLVKYSLHIVNNFDSLKAEIPELKYLFGLCHYVNGFILKHMINLKEQKLREAMDEAVAQSVTDKHRQVIMTQKLLKLRRASRNSLRKGEALLSLFDVIEKFPHLFKQSKRSIDDVNLEEFILPGHGPEHGIDYCLPIAEHTFSLITMVNFGMFLLKDWAILTGVNDYKWSI</sequence>
<evidence type="ECO:0000313" key="3">
    <source>
        <dbReference type="Proteomes" id="UP000662931"/>
    </source>
</evidence>
<dbReference type="GeneID" id="62194663"/>
<dbReference type="EMBL" id="CP064812">
    <property type="protein sequence ID" value="QPG73947.1"/>
    <property type="molecule type" value="Genomic_DNA"/>
</dbReference>
<proteinExistence type="predicted"/>
<dbReference type="RefSeq" id="XP_038777512.1">
    <property type="nucleotide sequence ID" value="XM_038921584.1"/>
</dbReference>
<dbReference type="KEGG" id="bnn:FOA43_001262"/>
<feature type="region of interest" description="Disordered" evidence="1">
    <location>
        <begin position="52"/>
        <end position="77"/>
    </location>
</feature>
<dbReference type="OrthoDB" id="4021454at2759"/>
<dbReference type="AlphaFoldDB" id="A0A875RTX1"/>
<keyword evidence="3" id="KW-1185">Reference proteome</keyword>
<name>A0A875RTX1_EENNA</name>
<gene>
    <name evidence="2" type="ORF">FOA43_001262</name>
</gene>
<reference evidence="2" key="1">
    <citation type="submission" date="2020-10" db="EMBL/GenBank/DDBJ databases">
        <authorList>
            <person name="Roach M.J.R."/>
        </authorList>
    </citation>
    <scope>NUCLEOTIDE SEQUENCE</scope>
    <source>
        <strain evidence="2">CBS 1945</strain>
    </source>
</reference>
<evidence type="ECO:0000313" key="2">
    <source>
        <dbReference type="EMBL" id="QPG73947.1"/>
    </source>
</evidence>
<organism evidence="2 3">
    <name type="scientific">Eeniella nana</name>
    <name type="common">Yeast</name>
    <name type="synonym">Brettanomyces nanus</name>
    <dbReference type="NCBI Taxonomy" id="13502"/>
    <lineage>
        <taxon>Eukaryota</taxon>
        <taxon>Fungi</taxon>
        <taxon>Dikarya</taxon>
        <taxon>Ascomycota</taxon>
        <taxon>Saccharomycotina</taxon>
        <taxon>Pichiomycetes</taxon>
        <taxon>Pichiales</taxon>
        <taxon>Pichiaceae</taxon>
        <taxon>Brettanomyces</taxon>
    </lineage>
</organism>
<protein>
    <submittedName>
        <fullName evidence="2">Uncharacterized protein</fullName>
    </submittedName>
</protein>
<evidence type="ECO:0000256" key="1">
    <source>
        <dbReference type="SAM" id="MobiDB-lite"/>
    </source>
</evidence>